<dbReference type="Pfam" id="PF19568">
    <property type="entry name" value="Spore_III_AA"/>
    <property type="match status" value="1"/>
</dbReference>
<evidence type="ECO:0000256" key="1">
    <source>
        <dbReference type="ARBA" id="ARBA00022741"/>
    </source>
</evidence>
<evidence type="ECO:0000313" key="6">
    <source>
        <dbReference type="Proteomes" id="UP000326396"/>
    </source>
</evidence>
<dbReference type="SMART" id="SM00382">
    <property type="entry name" value="AAA"/>
    <property type="match status" value="1"/>
</dbReference>
<protein>
    <recommendedName>
        <fullName evidence="4">AAA+ ATPase domain-containing protein</fullName>
    </recommendedName>
</protein>
<dbReference type="InterPro" id="IPR027417">
    <property type="entry name" value="P-loop_NTPase"/>
</dbReference>
<dbReference type="GO" id="GO:0005524">
    <property type="term" value="F:ATP binding"/>
    <property type="evidence" value="ECO:0007669"/>
    <property type="project" value="UniProtKB-KW"/>
</dbReference>
<evidence type="ECO:0000313" key="5">
    <source>
        <dbReference type="EMBL" id="KAD2805826.1"/>
    </source>
</evidence>
<feature type="domain" description="AAA+ ATPase" evidence="4">
    <location>
        <begin position="195"/>
        <end position="329"/>
    </location>
</feature>
<dbReference type="EMBL" id="SZYD01000018">
    <property type="protein sequence ID" value="KAD2805826.1"/>
    <property type="molecule type" value="Genomic_DNA"/>
</dbReference>
<dbReference type="InterPro" id="IPR003593">
    <property type="entry name" value="AAA+_ATPase"/>
</dbReference>
<sequence length="407" mass="45608">MEKWPVILTLSSCSELRPVLPAPHAATTTSLCCSSCPSSYKHHIPNYFKPNSISIRTIKSITRTGFAKCTPSDDSNNIHELLKILPHDLRDNLMMESKRDQLLEVILDLGRLPEARYLGDSGRRYLRDTEVSMEELEYAENAIGEIGGDNRAGITGTLHRISAVRNRKGVVVGLTCRVGRAIKGHIDMVRDLLQFGESILFIGRPGVGKTTVMREISRVLSDDLQKRVVVVDTSNEIGGGGDIPHPAIGSARRMQVSKPFMQHKVMIEAVENHMPEVIIIDEISTRDEVNACKSIAERGVMLIGSAHGDRLENIIKNPVLSQLAGGVETVTLGDQEARKRNSRKSISQRSGPPTFPFMIEMRDRHYWVVHKSERSVDALLREEKPRVEVRKRDEQMKVIIEKWKVAD</sequence>
<proteinExistence type="predicted"/>
<name>A0A5N6LW49_9ASTR</name>
<keyword evidence="6" id="KW-1185">Reference proteome</keyword>
<dbReference type="InterPro" id="IPR045735">
    <property type="entry name" value="Spore_III_AA_AAA+_ATPase"/>
</dbReference>
<feature type="region of interest" description="Disordered" evidence="3">
    <location>
        <begin position="334"/>
        <end position="355"/>
    </location>
</feature>
<dbReference type="AlphaFoldDB" id="A0A5N6LW49"/>
<organism evidence="5 6">
    <name type="scientific">Mikania micrantha</name>
    <name type="common">bitter vine</name>
    <dbReference type="NCBI Taxonomy" id="192012"/>
    <lineage>
        <taxon>Eukaryota</taxon>
        <taxon>Viridiplantae</taxon>
        <taxon>Streptophyta</taxon>
        <taxon>Embryophyta</taxon>
        <taxon>Tracheophyta</taxon>
        <taxon>Spermatophyta</taxon>
        <taxon>Magnoliopsida</taxon>
        <taxon>eudicotyledons</taxon>
        <taxon>Gunneridae</taxon>
        <taxon>Pentapetalae</taxon>
        <taxon>asterids</taxon>
        <taxon>campanulids</taxon>
        <taxon>Asterales</taxon>
        <taxon>Asteraceae</taxon>
        <taxon>Asteroideae</taxon>
        <taxon>Heliantheae alliance</taxon>
        <taxon>Eupatorieae</taxon>
        <taxon>Mikania</taxon>
    </lineage>
</organism>
<dbReference type="Proteomes" id="UP000326396">
    <property type="component" value="Linkage Group LG8"/>
</dbReference>
<dbReference type="Gene3D" id="3.40.50.300">
    <property type="entry name" value="P-loop containing nucleotide triphosphate hydrolases"/>
    <property type="match status" value="1"/>
</dbReference>
<comment type="caution">
    <text evidence="5">The sequence shown here is derived from an EMBL/GenBank/DDBJ whole genome shotgun (WGS) entry which is preliminary data.</text>
</comment>
<accession>A0A5N6LW49</accession>
<dbReference type="CDD" id="cd00009">
    <property type="entry name" value="AAA"/>
    <property type="match status" value="1"/>
</dbReference>
<keyword evidence="2" id="KW-0067">ATP-binding</keyword>
<dbReference type="PANTHER" id="PTHR20953">
    <property type="entry name" value="KINASE-RELATED"/>
    <property type="match status" value="1"/>
</dbReference>
<evidence type="ECO:0000259" key="4">
    <source>
        <dbReference type="SMART" id="SM00382"/>
    </source>
</evidence>
<reference evidence="5 6" key="1">
    <citation type="submission" date="2019-05" db="EMBL/GenBank/DDBJ databases">
        <title>Mikania micrantha, genome provides insights into the molecular mechanism of rapid growth.</title>
        <authorList>
            <person name="Liu B."/>
        </authorList>
    </citation>
    <scope>NUCLEOTIDE SEQUENCE [LARGE SCALE GENOMIC DNA]</scope>
    <source>
        <strain evidence="5">NLD-2019</strain>
        <tissue evidence="5">Leaf</tissue>
    </source>
</reference>
<dbReference type="PANTHER" id="PTHR20953:SF13">
    <property type="entry name" value="EXPRESSED PROTEIN"/>
    <property type="match status" value="1"/>
</dbReference>
<gene>
    <name evidence="5" type="ORF">E3N88_39203</name>
</gene>
<dbReference type="OrthoDB" id="26838at2759"/>
<evidence type="ECO:0000256" key="3">
    <source>
        <dbReference type="SAM" id="MobiDB-lite"/>
    </source>
</evidence>
<evidence type="ECO:0000256" key="2">
    <source>
        <dbReference type="ARBA" id="ARBA00022840"/>
    </source>
</evidence>
<keyword evidence="1" id="KW-0547">Nucleotide-binding</keyword>
<dbReference type="SUPFAM" id="SSF52540">
    <property type="entry name" value="P-loop containing nucleoside triphosphate hydrolases"/>
    <property type="match status" value="1"/>
</dbReference>